<evidence type="ECO:0000256" key="5">
    <source>
        <dbReference type="ARBA" id="ARBA00022840"/>
    </source>
</evidence>
<organism evidence="11 12">
    <name type="scientific">Bifidobacterium animalis subsp. animalis MCC 0483</name>
    <dbReference type="NCBI Taxonomy" id="1365955"/>
    <lineage>
        <taxon>Bacteria</taxon>
        <taxon>Bacillati</taxon>
        <taxon>Actinomycetota</taxon>
        <taxon>Actinomycetes</taxon>
        <taxon>Bifidobacteriales</taxon>
        <taxon>Bifidobacteriaceae</taxon>
        <taxon>Bifidobacterium</taxon>
    </lineage>
</organism>
<keyword evidence="8" id="KW-0175">Coiled coil</keyword>
<gene>
    <name evidence="7" type="primary">tilS</name>
    <name evidence="11" type="ORF">BAAM0483_03575</name>
</gene>
<protein>
    <recommendedName>
        <fullName evidence="7">tRNA(Ile)-lysidine synthase</fullName>
        <ecNumber evidence="7">6.3.4.19</ecNumber>
    </recommendedName>
    <alternativeName>
        <fullName evidence="7">tRNA(Ile)-2-lysyl-cytidine synthase</fullName>
    </alternativeName>
    <alternativeName>
        <fullName evidence="7">tRNA(Ile)-lysidine synthetase</fullName>
    </alternativeName>
</protein>
<proteinExistence type="inferred from homology"/>
<keyword evidence="5 7" id="KW-0067">ATP-binding</keyword>
<evidence type="ECO:0000256" key="6">
    <source>
        <dbReference type="ARBA" id="ARBA00048539"/>
    </source>
</evidence>
<comment type="similarity">
    <text evidence="7">Belongs to the tRNA(Ile)-lysidine synthase family.</text>
</comment>
<dbReference type="Pfam" id="PF09179">
    <property type="entry name" value="TilS"/>
    <property type="match status" value="1"/>
</dbReference>
<dbReference type="PANTHER" id="PTHR43033:SF1">
    <property type="entry name" value="TRNA(ILE)-LYSIDINE SYNTHASE-RELATED"/>
    <property type="match status" value="1"/>
</dbReference>
<feature type="binding site" evidence="7">
    <location>
        <begin position="50"/>
        <end position="55"/>
    </location>
    <ligand>
        <name>ATP</name>
        <dbReference type="ChEBI" id="CHEBI:30616"/>
    </ligand>
</feature>
<dbReference type="InterPro" id="IPR011063">
    <property type="entry name" value="TilS/TtcA_N"/>
</dbReference>
<feature type="domain" description="tRNA(Ile)-lysidine synthase substrate-binding" evidence="10">
    <location>
        <begin position="301"/>
        <end position="360"/>
    </location>
</feature>
<dbReference type="Gene3D" id="1.20.59.20">
    <property type="match status" value="1"/>
</dbReference>
<dbReference type="InterPro" id="IPR014729">
    <property type="entry name" value="Rossmann-like_a/b/a_fold"/>
</dbReference>
<keyword evidence="2 7" id="KW-0436">Ligase</keyword>
<reference evidence="11 12" key="1">
    <citation type="journal article" date="2015" name="Int J Genomics">
        <title>Comparative Genomics Revealed Genetic Diversity and Species/Strain-Level Differences in Carbohydrate Metabolism of Three Probiotic Bifidobacterial Species.</title>
        <authorList>
            <person name="Odamaki T."/>
            <person name="Horigome A."/>
            <person name="Sugahara H."/>
            <person name="Hashikura N."/>
            <person name="Minami J."/>
            <person name="Xiao J.Z."/>
            <person name="Abe F."/>
        </authorList>
    </citation>
    <scope>NUCLEOTIDE SEQUENCE [LARGE SCALE GENOMIC DNA]</scope>
    <source>
        <strain evidence="11 12">MCC 0483</strain>
    </source>
</reference>
<comment type="domain">
    <text evidence="7">The N-terminal region contains the highly conserved SGGXDS motif, predicted to be a P-loop motif involved in ATP binding.</text>
</comment>
<dbReference type="Proteomes" id="UP000037239">
    <property type="component" value="Unassembled WGS sequence"/>
</dbReference>
<accession>A0AB34T9H9</accession>
<feature type="coiled-coil region" evidence="8">
    <location>
        <begin position="249"/>
        <end position="283"/>
    </location>
</feature>
<dbReference type="CDD" id="cd01992">
    <property type="entry name" value="TilS_N"/>
    <property type="match status" value="1"/>
</dbReference>
<evidence type="ECO:0000313" key="11">
    <source>
        <dbReference type="EMBL" id="KOA50450.1"/>
    </source>
</evidence>
<comment type="function">
    <text evidence="7">Ligates lysine onto the cytidine present at position 34 of the AUA codon-specific tRNA(Ile) that contains the anticodon CAU, in an ATP-dependent manner. Cytidine is converted to lysidine, thus changing the amino acid specificity of the tRNA from methionine to isoleucine.</text>
</comment>
<evidence type="ECO:0000259" key="9">
    <source>
        <dbReference type="Pfam" id="PF01171"/>
    </source>
</evidence>
<dbReference type="GO" id="GO:0005737">
    <property type="term" value="C:cytoplasm"/>
    <property type="evidence" value="ECO:0007669"/>
    <property type="project" value="UniProtKB-SubCell"/>
</dbReference>
<keyword evidence="1 7" id="KW-0963">Cytoplasm</keyword>
<dbReference type="InterPro" id="IPR015262">
    <property type="entry name" value="tRNA_Ile_lys_synt_subst-bd"/>
</dbReference>
<keyword evidence="3 7" id="KW-0819">tRNA processing</keyword>
<dbReference type="InterPro" id="IPR012094">
    <property type="entry name" value="tRNA_Ile_lys_synt"/>
</dbReference>
<dbReference type="Gene3D" id="3.40.50.620">
    <property type="entry name" value="HUPs"/>
    <property type="match status" value="1"/>
</dbReference>
<comment type="caution">
    <text evidence="11">The sequence shown here is derived from an EMBL/GenBank/DDBJ whole genome shotgun (WGS) entry which is preliminary data.</text>
</comment>
<comment type="catalytic activity">
    <reaction evidence="6 7">
        <text>cytidine(34) in tRNA(Ile2) + L-lysine + ATP = lysidine(34) in tRNA(Ile2) + AMP + diphosphate + H(+)</text>
        <dbReference type="Rhea" id="RHEA:43744"/>
        <dbReference type="Rhea" id="RHEA-COMP:10625"/>
        <dbReference type="Rhea" id="RHEA-COMP:10670"/>
        <dbReference type="ChEBI" id="CHEBI:15378"/>
        <dbReference type="ChEBI" id="CHEBI:30616"/>
        <dbReference type="ChEBI" id="CHEBI:32551"/>
        <dbReference type="ChEBI" id="CHEBI:33019"/>
        <dbReference type="ChEBI" id="CHEBI:82748"/>
        <dbReference type="ChEBI" id="CHEBI:83665"/>
        <dbReference type="ChEBI" id="CHEBI:456215"/>
        <dbReference type="EC" id="6.3.4.19"/>
    </reaction>
</comment>
<evidence type="ECO:0000256" key="4">
    <source>
        <dbReference type="ARBA" id="ARBA00022741"/>
    </source>
</evidence>
<evidence type="ECO:0000313" key="12">
    <source>
        <dbReference type="Proteomes" id="UP000037239"/>
    </source>
</evidence>
<keyword evidence="4 7" id="KW-0547">Nucleotide-binding</keyword>
<dbReference type="GO" id="GO:0005524">
    <property type="term" value="F:ATP binding"/>
    <property type="evidence" value="ECO:0007669"/>
    <property type="project" value="UniProtKB-UniRule"/>
</dbReference>
<dbReference type="NCBIfam" id="TIGR02432">
    <property type="entry name" value="lysidine_TilS_N"/>
    <property type="match status" value="1"/>
</dbReference>
<dbReference type="GO" id="GO:0032267">
    <property type="term" value="F:tRNA(Ile)-lysidine synthase activity"/>
    <property type="evidence" value="ECO:0007669"/>
    <property type="project" value="UniProtKB-EC"/>
</dbReference>
<dbReference type="HAMAP" id="MF_01161">
    <property type="entry name" value="tRNA_Ile_lys_synt"/>
    <property type="match status" value="1"/>
</dbReference>
<dbReference type="SUPFAM" id="SSF52402">
    <property type="entry name" value="Adenine nucleotide alpha hydrolases-like"/>
    <property type="match status" value="1"/>
</dbReference>
<evidence type="ECO:0000256" key="3">
    <source>
        <dbReference type="ARBA" id="ARBA00022694"/>
    </source>
</evidence>
<evidence type="ECO:0000259" key="10">
    <source>
        <dbReference type="Pfam" id="PF09179"/>
    </source>
</evidence>
<evidence type="ECO:0000256" key="2">
    <source>
        <dbReference type="ARBA" id="ARBA00022598"/>
    </source>
</evidence>
<evidence type="ECO:0000256" key="8">
    <source>
        <dbReference type="SAM" id="Coils"/>
    </source>
</evidence>
<dbReference type="InterPro" id="IPR012795">
    <property type="entry name" value="tRNA_Ile_lys_synt_N"/>
</dbReference>
<dbReference type="PANTHER" id="PTHR43033">
    <property type="entry name" value="TRNA(ILE)-LYSIDINE SYNTHASE-RELATED"/>
    <property type="match status" value="1"/>
</dbReference>
<evidence type="ECO:0000256" key="7">
    <source>
        <dbReference type="HAMAP-Rule" id="MF_01161"/>
    </source>
</evidence>
<comment type="subcellular location">
    <subcellularLocation>
        <location evidence="7">Cytoplasm</location>
    </subcellularLocation>
</comment>
<dbReference type="GO" id="GO:0006400">
    <property type="term" value="P:tRNA modification"/>
    <property type="evidence" value="ECO:0007669"/>
    <property type="project" value="UniProtKB-UniRule"/>
</dbReference>
<sequence>MAYSAVMKAAIGEMRDVLKAHGLGQQSKEFSAHGEHKPHDDAPLVFVACSGGRDSLALAACAQVVCAAWGIRCGAIIVDHHLQDASHKVAQLAAQTCRELGLEPVLIVDVQVKERGQGIEAAAREARYAALIGTARRWHAAAVLLAHTKDDQAESILIDLIRAAGTDAFAGMPQTQLFDDVLVLRPLLGITRAQTTRICEDEGLQYWDDPTNGDAVPSETALPASYPLRSRVRHDLMPYLSAFAGCDMVDRLARTARIARRDVEALNQEAERALAQTVEFEGDARNLQADRLADAKLGANLDARALERWPEAIRYRVIARTLAACGLAYASRHVAAVDKLVSQWHGQGKVALPSKYSAKRKAHVIRICEDITHANRRCAKRNRS</sequence>
<evidence type="ECO:0000256" key="1">
    <source>
        <dbReference type="ARBA" id="ARBA00022490"/>
    </source>
</evidence>
<dbReference type="EC" id="6.3.4.19" evidence="7"/>
<dbReference type="SUPFAM" id="SSF82829">
    <property type="entry name" value="MesJ substrate recognition domain-like"/>
    <property type="match status" value="1"/>
</dbReference>
<dbReference type="Pfam" id="PF01171">
    <property type="entry name" value="ATP_bind_3"/>
    <property type="match status" value="1"/>
</dbReference>
<name>A0AB34T9H9_9BIFI</name>
<dbReference type="EMBL" id="AWFK01000005">
    <property type="protein sequence ID" value="KOA50450.1"/>
    <property type="molecule type" value="Genomic_DNA"/>
</dbReference>
<feature type="domain" description="tRNA(Ile)-lysidine/2-thiocytidine synthase N-terminal" evidence="9">
    <location>
        <begin position="45"/>
        <end position="214"/>
    </location>
</feature>
<dbReference type="AlphaFoldDB" id="A0AB34T9H9"/>
<dbReference type="RefSeq" id="WP_052826182.1">
    <property type="nucleotide sequence ID" value="NZ_AWFK01000005.1"/>
</dbReference>